<dbReference type="AlphaFoldDB" id="A0A515D5Q3"/>
<keyword evidence="1" id="KW-0732">Signal</keyword>
<proteinExistence type="predicted"/>
<protein>
    <recommendedName>
        <fullName evidence="4">Adhesin</fullName>
    </recommendedName>
</protein>
<name>A0A515D5Q3_SERLI</name>
<dbReference type="Proteomes" id="UP000317572">
    <property type="component" value="Plasmid p2-125"/>
</dbReference>
<accession>A0A515D5Q3</accession>
<geneLocation type="plasmid" evidence="2 3">
    <name>p2-125</name>
</geneLocation>
<evidence type="ECO:0000313" key="2">
    <source>
        <dbReference type="EMBL" id="QDL35739.1"/>
    </source>
</evidence>
<feature type="chain" id="PRO_5021841648" description="Adhesin" evidence="1">
    <location>
        <begin position="22"/>
        <end position="235"/>
    </location>
</feature>
<sequence length="235" mass="25506">MNPTTTLALALLVLAPLYARAVTLSIPTYNPDGGTTIVKITKNGQEQYQWVQGVHVTLPAGSPCRITGGWGKYQWDWSGNWYDWNVVSGGGDSLYISDTEQRKTRAYEVGIKAVCRGEIRSVAPTLTVRPYGGTHLYERWTVSDKVMDTGVSIVRSVQIADVPELRLSPNECSELSVPMSGDLNYLTVVPSDIQVRNPLSSLRVTASSDSLVIHACAGGRGGRGMSSFVVRASLE</sequence>
<evidence type="ECO:0000256" key="1">
    <source>
        <dbReference type="SAM" id="SignalP"/>
    </source>
</evidence>
<evidence type="ECO:0000313" key="3">
    <source>
        <dbReference type="Proteomes" id="UP000317572"/>
    </source>
</evidence>
<reference evidence="2 3" key="1">
    <citation type="submission" date="2018-11" db="EMBL/GenBank/DDBJ databases">
        <title>The first complete genome of Serratia liquefaciens isolated from metalophyte plant revel distinctness adaptive mechanisms in an extreme habitat.</title>
        <authorList>
            <person name="Caneschi W.L."/>
            <person name="Sanchez A.B."/>
            <person name="Felestrino E.B."/>
            <person name="Assis R.A.B."/>
            <person name="Lemes C.G.C."/>
            <person name="Cordeiro I.F."/>
            <person name="Fonseca N.P."/>
            <person name="Villa M."/>
            <person name="Vieira I.T."/>
            <person name="Moraes L.A."/>
            <person name="Kamino L.H.Y."/>
            <person name="do Carmo F."/>
            <person name="Garcia C.M."/>
            <person name="Almeida N.F."/>
            <person name="Silva R.S."/>
            <person name="Ferro J.A."/>
            <person name="Ferro M.I.T."/>
            <person name="Varani A.M."/>
            <person name="Ferreira R.M."/>
            <person name="dos Santos V.L."/>
            <person name="Silva U.C."/>
            <person name="Setubal J.C."/>
            <person name="Moreira L.M."/>
        </authorList>
    </citation>
    <scope>NUCLEOTIDE SEQUENCE [LARGE SCALE GENOMIC DNA]</scope>
    <source>
        <strain evidence="2 3">FG3</strain>
        <plasmid evidence="2 3">p2-125</plasmid>
    </source>
</reference>
<organism evidence="2 3">
    <name type="scientific">Serratia liquefaciens</name>
    <dbReference type="NCBI Taxonomy" id="614"/>
    <lineage>
        <taxon>Bacteria</taxon>
        <taxon>Pseudomonadati</taxon>
        <taxon>Pseudomonadota</taxon>
        <taxon>Gammaproteobacteria</taxon>
        <taxon>Enterobacterales</taxon>
        <taxon>Yersiniaceae</taxon>
        <taxon>Serratia</taxon>
    </lineage>
</organism>
<dbReference type="EMBL" id="CP033895">
    <property type="protein sequence ID" value="QDL35739.1"/>
    <property type="molecule type" value="Genomic_DNA"/>
</dbReference>
<keyword evidence="2" id="KW-0614">Plasmid</keyword>
<gene>
    <name evidence="2" type="ORF">EGO53_28560</name>
</gene>
<feature type="signal peptide" evidence="1">
    <location>
        <begin position="1"/>
        <end position="21"/>
    </location>
</feature>
<evidence type="ECO:0008006" key="4">
    <source>
        <dbReference type="Google" id="ProtNLM"/>
    </source>
</evidence>